<evidence type="ECO:0000313" key="3">
    <source>
        <dbReference type="EMBL" id="MBB5033076.1"/>
    </source>
</evidence>
<reference evidence="3 4" key="1">
    <citation type="submission" date="2020-08" db="EMBL/GenBank/DDBJ databases">
        <title>Genomic Encyclopedia of Type Strains, Phase IV (KMG-IV): sequencing the most valuable type-strain genomes for metagenomic binning, comparative biology and taxonomic classification.</title>
        <authorList>
            <person name="Goeker M."/>
        </authorList>
    </citation>
    <scope>NUCLEOTIDE SEQUENCE [LARGE SCALE GENOMIC DNA]</scope>
    <source>
        <strain evidence="3 4">DSM 12252</strain>
    </source>
</reference>
<evidence type="ECO:0000256" key="1">
    <source>
        <dbReference type="SAM" id="Phobius"/>
    </source>
</evidence>
<proteinExistence type="predicted"/>
<keyword evidence="1" id="KW-0472">Membrane</keyword>
<dbReference type="EMBL" id="JACHIG010000005">
    <property type="protein sequence ID" value="MBB5033076.1"/>
    <property type="molecule type" value="Genomic_DNA"/>
</dbReference>
<dbReference type="AlphaFoldDB" id="A0A7W7YBD2"/>
<keyword evidence="4" id="KW-1185">Reference proteome</keyword>
<name>A0A7W7YBD2_9BACT</name>
<sequence length="510" mass="55145">MPPKFPLILTLLVGGVFVWLWSTDHVFRSASIMLLVPLYLLLMALWWALHRKGMRLRRLGVFAVGIACIWGLFKYVIRYDGSADGSAMPSLAWRWQKPEALPALKAAAADAGAAPTPMPAGAADMPRFFGLKGDGAYPEPDWQTDWAAHPPREVWRIKVGDGWAGFSVAGGRALTQEQRGEEEYVTCYDLATGKLLWAHADKARFDEPMGGIGPRATPTVDLAHNAVLALGAKGLLNCLDLTTGKPRWSKDVLKDCESTKDPEWGKSTSPLIVGENVIASGGDKGITLAAYRIADGQLVWKAGEDGGSYSSPVLATVAGREQIVSVNANSVTGHDPATGAVLWKFDWPGFFPKVCQPAQVSPDRILVTSSYGLKSNLLEIKADAAGKMAVSSVWSSSAPRTKFSSPSVLGGHAYALDEGTFCCVDLATGERVWRDGRYGFGQQIKLGDHWLLVQAEKGFVALVKANPAKLEEVAKLQALSSKTWNPPTLAGRWLLVRNDKEAVCYELAAK</sequence>
<dbReference type="Gene3D" id="2.130.10.10">
    <property type="entry name" value="YVTN repeat-like/Quinoprotein amine dehydrogenase"/>
    <property type="match status" value="2"/>
</dbReference>
<dbReference type="Proteomes" id="UP000590740">
    <property type="component" value="Unassembled WGS sequence"/>
</dbReference>
<dbReference type="InterPro" id="IPR011047">
    <property type="entry name" value="Quinoprotein_ADH-like_sf"/>
</dbReference>
<dbReference type="PANTHER" id="PTHR34512">
    <property type="entry name" value="CELL SURFACE PROTEIN"/>
    <property type="match status" value="1"/>
</dbReference>
<dbReference type="InterPro" id="IPR002372">
    <property type="entry name" value="PQQ_rpt_dom"/>
</dbReference>
<keyword evidence="1" id="KW-1133">Transmembrane helix</keyword>
<feature type="transmembrane region" description="Helical" evidence="1">
    <location>
        <begin position="59"/>
        <end position="77"/>
    </location>
</feature>
<feature type="transmembrane region" description="Helical" evidence="1">
    <location>
        <begin position="27"/>
        <end position="47"/>
    </location>
</feature>
<comment type="caution">
    <text evidence="3">The sequence shown here is derived from an EMBL/GenBank/DDBJ whole genome shotgun (WGS) entry which is preliminary data.</text>
</comment>
<evidence type="ECO:0000313" key="4">
    <source>
        <dbReference type="Proteomes" id="UP000590740"/>
    </source>
</evidence>
<protein>
    <submittedName>
        <fullName evidence="3">Outer membrane protein assembly factor BamB</fullName>
    </submittedName>
</protein>
<feature type="domain" description="Pyrrolo-quinoline quinone repeat" evidence="2">
    <location>
        <begin position="182"/>
        <end position="434"/>
    </location>
</feature>
<dbReference type="PANTHER" id="PTHR34512:SF30">
    <property type="entry name" value="OUTER MEMBRANE PROTEIN ASSEMBLY FACTOR BAMB"/>
    <property type="match status" value="1"/>
</dbReference>
<dbReference type="RefSeq" id="WP_184339996.1">
    <property type="nucleotide sequence ID" value="NZ_JACHIG010000005.1"/>
</dbReference>
<accession>A0A7W7YBD2</accession>
<keyword evidence="1" id="KW-0812">Transmembrane</keyword>
<feature type="transmembrane region" description="Helical" evidence="1">
    <location>
        <begin position="5"/>
        <end position="21"/>
    </location>
</feature>
<dbReference type="Pfam" id="PF13360">
    <property type="entry name" value="PQQ_2"/>
    <property type="match status" value="1"/>
</dbReference>
<gene>
    <name evidence="3" type="ORF">HNQ65_002659</name>
</gene>
<dbReference type="SUPFAM" id="SSF50998">
    <property type="entry name" value="Quinoprotein alcohol dehydrogenase-like"/>
    <property type="match status" value="1"/>
</dbReference>
<organism evidence="3 4">
    <name type="scientific">Prosthecobacter vanneervenii</name>
    <dbReference type="NCBI Taxonomy" id="48466"/>
    <lineage>
        <taxon>Bacteria</taxon>
        <taxon>Pseudomonadati</taxon>
        <taxon>Verrucomicrobiota</taxon>
        <taxon>Verrucomicrobiia</taxon>
        <taxon>Verrucomicrobiales</taxon>
        <taxon>Verrucomicrobiaceae</taxon>
        <taxon>Prosthecobacter</taxon>
    </lineage>
</organism>
<evidence type="ECO:0000259" key="2">
    <source>
        <dbReference type="Pfam" id="PF13360"/>
    </source>
</evidence>
<dbReference type="InterPro" id="IPR015943">
    <property type="entry name" value="WD40/YVTN_repeat-like_dom_sf"/>
</dbReference>